<dbReference type="InterPro" id="IPR002099">
    <property type="entry name" value="MutL/Mlh/PMS"/>
</dbReference>
<evidence type="ECO:0000256" key="1">
    <source>
        <dbReference type="ARBA" id="ARBA00006082"/>
    </source>
</evidence>
<dbReference type="GO" id="GO:0004519">
    <property type="term" value="F:endonuclease activity"/>
    <property type="evidence" value="ECO:0007669"/>
    <property type="project" value="UniProtKB-KW"/>
</dbReference>
<dbReference type="RefSeq" id="WP_379787776.1">
    <property type="nucleotide sequence ID" value="NZ_JBHSHL010000014.1"/>
</dbReference>
<dbReference type="InterPro" id="IPR014790">
    <property type="entry name" value="MutL_C"/>
</dbReference>
<evidence type="ECO:0000256" key="2">
    <source>
        <dbReference type="ARBA" id="ARBA00022763"/>
    </source>
</evidence>
<comment type="function">
    <text evidence="4">This protein is involved in the repair of mismatches in DNA. It is required for dam-dependent methyl-directed DNA mismatch repair. May act as a 'molecular matchmaker', a protein that promotes the formation of a stable complex between two or more DNA-binding proteins in an ATP-dependent manner without itself being part of a final effector complex.</text>
</comment>
<dbReference type="Proteomes" id="UP001595916">
    <property type="component" value="Unassembled WGS sequence"/>
</dbReference>
<keyword evidence="7" id="KW-0378">Hydrolase</keyword>
<protein>
    <recommendedName>
        <fullName evidence="4">DNA mismatch repair protein MutL</fullName>
    </recommendedName>
</protein>
<comment type="caution">
    <text evidence="7">The sequence shown here is derived from an EMBL/GenBank/DDBJ whole genome shotgun (WGS) entry which is preliminary data.</text>
</comment>
<dbReference type="InterPro" id="IPR036890">
    <property type="entry name" value="HATPase_C_sf"/>
</dbReference>
<dbReference type="CDD" id="cd00782">
    <property type="entry name" value="MutL_Trans"/>
    <property type="match status" value="1"/>
</dbReference>
<keyword evidence="3 4" id="KW-0234">DNA repair</keyword>
<dbReference type="PANTHER" id="PTHR10073">
    <property type="entry name" value="DNA MISMATCH REPAIR PROTEIN MLH, PMS, MUTL"/>
    <property type="match status" value="1"/>
</dbReference>
<dbReference type="SUPFAM" id="SSF54211">
    <property type="entry name" value="Ribosomal protein S5 domain 2-like"/>
    <property type="match status" value="1"/>
</dbReference>
<gene>
    <name evidence="4 7" type="primary">mutL</name>
    <name evidence="7" type="ORF">ACFO4R_04175</name>
</gene>
<keyword evidence="8" id="KW-1185">Reference proteome</keyword>
<dbReference type="InterPro" id="IPR037198">
    <property type="entry name" value="MutL_C_sf"/>
</dbReference>
<dbReference type="InterPro" id="IPR013507">
    <property type="entry name" value="DNA_mismatch_S5_2-like"/>
</dbReference>
<dbReference type="SUPFAM" id="SSF118116">
    <property type="entry name" value="DNA mismatch repair protein MutL"/>
    <property type="match status" value="1"/>
</dbReference>
<dbReference type="PANTHER" id="PTHR10073:SF12">
    <property type="entry name" value="DNA MISMATCH REPAIR PROTEIN MLH1"/>
    <property type="match status" value="1"/>
</dbReference>
<evidence type="ECO:0000313" key="7">
    <source>
        <dbReference type="EMBL" id="MFC4804272.1"/>
    </source>
</evidence>
<evidence type="ECO:0000256" key="4">
    <source>
        <dbReference type="HAMAP-Rule" id="MF_00149"/>
    </source>
</evidence>
<dbReference type="InterPro" id="IPR020667">
    <property type="entry name" value="DNA_mismatch_repair_MutL"/>
</dbReference>
<keyword evidence="7" id="KW-0540">Nuclease</keyword>
<name>A0ABV9QJT4_9FIRM</name>
<accession>A0ABV9QJT4</accession>
<dbReference type="SUPFAM" id="SSF55874">
    <property type="entry name" value="ATPase domain of HSP90 chaperone/DNA topoisomerase II/histidine kinase"/>
    <property type="match status" value="1"/>
</dbReference>
<evidence type="ECO:0000313" key="8">
    <source>
        <dbReference type="Proteomes" id="UP001595916"/>
    </source>
</evidence>
<reference evidence="8" key="1">
    <citation type="journal article" date="2019" name="Int. J. Syst. Evol. Microbiol.">
        <title>The Global Catalogue of Microorganisms (GCM) 10K type strain sequencing project: providing services to taxonomists for standard genome sequencing and annotation.</title>
        <authorList>
            <consortium name="The Broad Institute Genomics Platform"/>
            <consortium name="The Broad Institute Genome Sequencing Center for Infectious Disease"/>
            <person name="Wu L."/>
            <person name="Ma J."/>
        </authorList>
    </citation>
    <scope>NUCLEOTIDE SEQUENCE [LARGE SCALE GENOMIC DNA]</scope>
    <source>
        <strain evidence="8">CCUG 46385</strain>
    </source>
</reference>
<dbReference type="Gene3D" id="3.30.565.10">
    <property type="entry name" value="Histidine kinase-like ATPase, C-terminal domain"/>
    <property type="match status" value="1"/>
</dbReference>
<evidence type="ECO:0000259" key="6">
    <source>
        <dbReference type="SMART" id="SM01340"/>
    </source>
</evidence>
<organism evidence="7 8">
    <name type="scientific">Filifactor villosus</name>
    <dbReference type="NCBI Taxonomy" id="29374"/>
    <lineage>
        <taxon>Bacteria</taxon>
        <taxon>Bacillati</taxon>
        <taxon>Bacillota</taxon>
        <taxon>Clostridia</taxon>
        <taxon>Peptostreptococcales</taxon>
        <taxon>Filifactoraceae</taxon>
        <taxon>Filifactor</taxon>
    </lineage>
</organism>
<dbReference type="Pfam" id="PF08676">
    <property type="entry name" value="MutL_C"/>
    <property type="match status" value="1"/>
</dbReference>
<dbReference type="InterPro" id="IPR042121">
    <property type="entry name" value="MutL_C_regsub"/>
</dbReference>
<dbReference type="Gene3D" id="3.30.1370.100">
    <property type="entry name" value="MutL, C-terminal domain, regulatory subdomain"/>
    <property type="match status" value="1"/>
</dbReference>
<dbReference type="CDD" id="cd16926">
    <property type="entry name" value="HATPase_MutL-MLH-PMS-like"/>
    <property type="match status" value="1"/>
</dbReference>
<sequence>MEHEIVLLDEATIGKIAAGEVVERPLAVIKELIENSLDAKSKQIIIEIRDGGKTYIRVTDDGIGIPSDQLDKVFLRHSTSKLRKIEDLETLYTCGFRGEALSSVAAVSKTTLITRTGSQEYASKRIIEGGKRILSEVSGSQAGTTLIVENLFFNVPAREKFMKSPQAEAMAINQLVTRYAVGHPEIKFKLINNYKVMLSTIGDGRLEHAIRTVYGKDVSDKMFFVEEYQETEDPRDVIKLYGYFSKTSLYQANRRMQTLLVNGRYVEDFSISRTVENAYKALIPIGKFPAFVFFVEVHPSRVDFNIHPNKLNIKYDSALNLEDRIYRLVRNSLLSKSSNLIPEGEFFTQKMSAVESKEKIRPFVDIESTTKRVEYEPTNPISSFLKKMETGEVLHSSPKVEDERTFYRPETQQESSEIEKYKQAEKDEKIRQMSFTEKAASTPLEPLSKKGIDTVLEEETLYLQEERTSEDEGAVDKDEGILDYESLHYVGQVFSTYLIMTREEKMYLVDQHAAHERVLFERYLDMVEKDKVSSQQLLEHIHLHLDWEDSQIVLDNSELIRKLGFDISSFGERVFAIRGVPVMFNRNQTEHFFSEVIELFREGRGITEHEEFLHRVATKACRAAIKANDRMTDPEAAALMKSLNSCNNKYTCPHGRPIFIEVKKYDLEKMFKRINA</sequence>
<dbReference type="SMART" id="SM00853">
    <property type="entry name" value="MutL_C"/>
    <property type="match status" value="1"/>
</dbReference>
<evidence type="ECO:0000259" key="5">
    <source>
        <dbReference type="SMART" id="SM00853"/>
    </source>
</evidence>
<proteinExistence type="inferred from homology"/>
<dbReference type="InterPro" id="IPR014721">
    <property type="entry name" value="Ribsml_uS5_D2-typ_fold_subgr"/>
</dbReference>
<dbReference type="InterPro" id="IPR020568">
    <property type="entry name" value="Ribosomal_Su5_D2-typ_SF"/>
</dbReference>
<feature type="domain" description="DNA mismatch repair protein S5" evidence="6">
    <location>
        <begin position="210"/>
        <end position="334"/>
    </location>
</feature>
<dbReference type="HAMAP" id="MF_00149">
    <property type="entry name" value="DNA_mis_repair"/>
    <property type="match status" value="1"/>
</dbReference>
<dbReference type="SMART" id="SM01340">
    <property type="entry name" value="DNA_mis_repair"/>
    <property type="match status" value="1"/>
</dbReference>
<dbReference type="Pfam" id="PF01119">
    <property type="entry name" value="DNA_mis_repair"/>
    <property type="match status" value="1"/>
</dbReference>
<dbReference type="InterPro" id="IPR014762">
    <property type="entry name" value="DNA_mismatch_repair_CS"/>
</dbReference>
<evidence type="ECO:0000256" key="3">
    <source>
        <dbReference type="ARBA" id="ARBA00023204"/>
    </source>
</evidence>
<dbReference type="Gene3D" id="3.30.230.10">
    <property type="match status" value="1"/>
</dbReference>
<dbReference type="Gene3D" id="3.30.1540.20">
    <property type="entry name" value="MutL, C-terminal domain, dimerisation subdomain"/>
    <property type="match status" value="1"/>
</dbReference>
<keyword evidence="2 4" id="KW-0227">DNA damage</keyword>
<dbReference type="Pfam" id="PF13589">
    <property type="entry name" value="HATPase_c_3"/>
    <property type="match status" value="1"/>
</dbReference>
<dbReference type="EMBL" id="JBHSHL010000014">
    <property type="protein sequence ID" value="MFC4804272.1"/>
    <property type="molecule type" value="Genomic_DNA"/>
</dbReference>
<dbReference type="PROSITE" id="PS00058">
    <property type="entry name" value="DNA_MISMATCH_REPAIR_1"/>
    <property type="match status" value="1"/>
</dbReference>
<feature type="domain" description="MutL C-terminal dimerisation" evidence="5">
    <location>
        <begin position="489"/>
        <end position="631"/>
    </location>
</feature>
<dbReference type="NCBIfam" id="TIGR00585">
    <property type="entry name" value="mutl"/>
    <property type="match status" value="1"/>
</dbReference>
<keyword evidence="7" id="KW-0255">Endonuclease</keyword>
<dbReference type="InterPro" id="IPR038973">
    <property type="entry name" value="MutL/Mlh/Pms-like"/>
</dbReference>
<comment type="similarity">
    <text evidence="1 4">Belongs to the DNA mismatch repair MutL/HexB family.</text>
</comment>
<dbReference type="InterPro" id="IPR042120">
    <property type="entry name" value="MutL_C_dimsub"/>
</dbReference>